<feature type="compositionally biased region" description="Basic and acidic residues" evidence="1">
    <location>
        <begin position="18"/>
        <end position="34"/>
    </location>
</feature>
<comment type="caution">
    <text evidence="2">The sequence shown here is derived from an EMBL/GenBank/DDBJ whole genome shotgun (WGS) entry which is preliminary data.</text>
</comment>
<reference evidence="2" key="1">
    <citation type="submission" date="2016-03" db="EMBL/GenBank/DDBJ databases">
        <title>Mechanisms controlling the formation of the plant cell surface in tip-growing cells are functionally conserved among land plants.</title>
        <authorList>
            <person name="Honkanen S."/>
            <person name="Jones V.A."/>
            <person name="Morieri G."/>
            <person name="Champion C."/>
            <person name="Hetherington A.J."/>
            <person name="Kelly S."/>
            <person name="Saint-Marcoux D."/>
            <person name="Proust H."/>
            <person name="Prescott H."/>
            <person name="Dolan L."/>
        </authorList>
    </citation>
    <scope>NUCLEOTIDE SEQUENCE [LARGE SCALE GENOMIC DNA]</scope>
    <source>
        <tissue evidence="2">Whole gametophyte</tissue>
    </source>
</reference>
<keyword evidence="3" id="KW-1185">Reference proteome</keyword>
<name>A0A176W5P5_MARPO</name>
<accession>A0A176W5P5</accession>
<protein>
    <submittedName>
        <fullName evidence="2">Uncharacterized protein</fullName>
    </submittedName>
</protein>
<feature type="region of interest" description="Disordered" evidence="1">
    <location>
        <begin position="1"/>
        <end position="39"/>
    </location>
</feature>
<evidence type="ECO:0000256" key="1">
    <source>
        <dbReference type="SAM" id="MobiDB-lite"/>
    </source>
</evidence>
<proteinExistence type="predicted"/>
<dbReference type="Proteomes" id="UP000077202">
    <property type="component" value="Unassembled WGS sequence"/>
</dbReference>
<gene>
    <name evidence="2" type="ORF">AXG93_3309s1500</name>
</gene>
<evidence type="ECO:0000313" key="2">
    <source>
        <dbReference type="EMBL" id="OAE27953.1"/>
    </source>
</evidence>
<sequence length="266" mass="28989">MGLTELRQSKKIASTTPRNRDVRRGGDRDIDGHVAGDPISSSPADEYVCLNSEEYISHIVTVSVVESYLDSYVQLSSHANLDLSSLDADVLEEYGVTDDRWPFFCVSASQHSQRHEGMRNHFDNFDNSTDIVLNLKTLLIPLNPTQCRAEGEGSSSCCGGSDSKSGGGGGGCSSHKSDPALAKVGKEFEALVASKTMQEFEEGYETGQMEGTISRDVVQDVINIFPEALAAKTEERFIDVDELLAEALAISNGQLIFDSEYEDMMV</sequence>
<organism evidence="2 3">
    <name type="scientific">Marchantia polymorpha subsp. ruderalis</name>
    <dbReference type="NCBI Taxonomy" id="1480154"/>
    <lineage>
        <taxon>Eukaryota</taxon>
        <taxon>Viridiplantae</taxon>
        <taxon>Streptophyta</taxon>
        <taxon>Embryophyta</taxon>
        <taxon>Marchantiophyta</taxon>
        <taxon>Marchantiopsida</taxon>
        <taxon>Marchantiidae</taxon>
        <taxon>Marchantiales</taxon>
        <taxon>Marchantiaceae</taxon>
        <taxon>Marchantia</taxon>
    </lineage>
</organism>
<evidence type="ECO:0000313" key="3">
    <source>
        <dbReference type="Proteomes" id="UP000077202"/>
    </source>
</evidence>
<dbReference type="AlphaFoldDB" id="A0A176W5P5"/>
<dbReference type="EMBL" id="LVLJ01001803">
    <property type="protein sequence ID" value="OAE27953.1"/>
    <property type="molecule type" value="Genomic_DNA"/>
</dbReference>